<keyword evidence="2" id="KW-0813">Transport</keyword>
<dbReference type="EMBL" id="WIAO01000001">
    <property type="protein sequence ID" value="MQM24269.1"/>
    <property type="molecule type" value="Genomic_DNA"/>
</dbReference>
<organism evidence="9 10">
    <name type="scientific">Glycomyces albidus</name>
    <dbReference type="NCBI Taxonomy" id="2656774"/>
    <lineage>
        <taxon>Bacteria</taxon>
        <taxon>Bacillati</taxon>
        <taxon>Actinomycetota</taxon>
        <taxon>Actinomycetes</taxon>
        <taxon>Glycomycetales</taxon>
        <taxon>Glycomycetaceae</taxon>
        <taxon>Glycomyces</taxon>
    </lineage>
</organism>
<accession>A0A6L5G398</accession>
<dbReference type="Pfam" id="PF07690">
    <property type="entry name" value="MFS_1"/>
    <property type="match status" value="1"/>
</dbReference>
<dbReference type="Gene3D" id="1.20.1250.20">
    <property type="entry name" value="MFS general substrate transporter like domains"/>
    <property type="match status" value="1"/>
</dbReference>
<feature type="transmembrane region" description="Helical" evidence="7">
    <location>
        <begin position="12"/>
        <end position="32"/>
    </location>
</feature>
<comment type="subcellular location">
    <subcellularLocation>
        <location evidence="1">Cell membrane</location>
        <topology evidence="1">Multi-pass membrane protein</topology>
    </subcellularLocation>
</comment>
<evidence type="ECO:0000313" key="10">
    <source>
        <dbReference type="Proteomes" id="UP000477750"/>
    </source>
</evidence>
<dbReference type="PANTHER" id="PTHR23517">
    <property type="entry name" value="RESISTANCE PROTEIN MDTM, PUTATIVE-RELATED-RELATED"/>
    <property type="match status" value="1"/>
</dbReference>
<feature type="transmembrane region" description="Helical" evidence="7">
    <location>
        <begin position="139"/>
        <end position="158"/>
    </location>
</feature>
<feature type="transmembrane region" description="Helical" evidence="7">
    <location>
        <begin position="371"/>
        <end position="390"/>
    </location>
</feature>
<evidence type="ECO:0000256" key="2">
    <source>
        <dbReference type="ARBA" id="ARBA00022448"/>
    </source>
</evidence>
<dbReference type="GO" id="GO:0022857">
    <property type="term" value="F:transmembrane transporter activity"/>
    <property type="evidence" value="ECO:0007669"/>
    <property type="project" value="InterPro"/>
</dbReference>
<evidence type="ECO:0000256" key="5">
    <source>
        <dbReference type="ARBA" id="ARBA00022989"/>
    </source>
</evidence>
<dbReference type="InterPro" id="IPR020846">
    <property type="entry name" value="MFS_dom"/>
</dbReference>
<name>A0A6L5G398_9ACTN</name>
<evidence type="ECO:0000256" key="7">
    <source>
        <dbReference type="SAM" id="Phobius"/>
    </source>
</evidence>
<keyword evidence="3" id="KW-1003">Cell membrane</keyword>
<evidence type="ECO:0000256" key="3">
    <source>
        <dbReference type="ARBA" id="ARBA00022475"/>
    </source>
</evidence>
<dbReference type="PROSITE" id="PS50850">
    <property type="entry name" value="MFS"/>
    <property type="match status" value="1"/>
</dbReference>
<feature type="transmembrane region" description="Helical" evidence="7">
    <location>
        <begin position="76"/>
        <end position="94"/>
    </location>
</feature>
<feature type="transmembrane region" description="Helical" evidence="7">
    <location>
        <begin position="164"/>
        <end position="183"/>
    </location>
</feature>
<evidence type="ECO:0000256" key="6">
    <source>
        <dbReference type="ARBA" id="ARBA00023136"/>
    </source>
</evidence>
<dbReference type="AlphaFoldDB" id="A0A6L5G398"/>
<dbReference type="Proteomes" id="UP000477750">
    <property type="component" value="Unassembled WGS sequence"/>
</dbReference>
<feature type="transmembrane region" description="Helical" evidence="7">
    <location>
        <begin position="284"/>
        <end position="302"/>
    </location>
</feature>
<evidence type="ECO:0000256" key="1">
    <source>
        <dbReference type="ARBA" id="ARBA00004651"/>
    </source>
</evidence>
<evidence type="ECO:0000313" key="9">
    <source>
        <dbReference type="EMBL" id="MQM24269.1"/>
    </source>
</evidence>
<keyword evidence="5 7" id="KW-1133">Transmembrane helix</keyword>
<sequence>MRASRTPVLAKLLVAGAGIMSLANSVTIPFLAVFLRRELGLEPAAVGLVIGSSVFFSIAAGFLGGTLSDHFGRVPVLLAGLAGVVVSFAGFALAEHLAAVVAANAALALSSSVFAPVGKALLGDLLPEDTRVRWFSHQYLATNAGYAIGPLLGVALGLSGARPAFAAAAVVYGLYLGALAVAVRVAPAVPVPRAAAEGPRAGERFLGSLRAVATDARLLTLLLAGLLLESVQLRISALLAQDLDLGFANGARILAAVMTANAVTVVAFQLLAARYVLRLRPVTAITVGGLLLFAGMAGFAFSVSLWHFVAAMVVFSFGEVFIVPSEFALIDRIAPPADRGAYFGAQSFTQLGGFAGPFLGSLLLAGWGGTVMYLGIGSLALAAVAVYLVLGRRIPGLRRRTEAASGIH</sequence>
<dbReference type="InterPro" id="IPR036259">
    <property type="entry name" value="MFS_trans_sf"/>
</dbReference>
<gene>
    <name evidence="9" type="ORF">GFD30_01550</name>
</gene>
<dbReference type="InterPro" id="IPR011701">
    <property type="entry name" value="MFS"/>
</dbReference>
<dbReference type="RefSeq" id="WP_153023440.1">
    <property type="nucleotide sequence ID" value="NZ_WIAO01000001.1"/>
</dbReference>
<keyword evidence="4 7" id="KW-0812">Transmembrane</keyword>
<evidence type="ECO:0000256" key="4">
    <source>
        <dbReference type="ARBA" id="ARBA00022692"/>
    </source>
</evidence>
<comment type="caution">
    <text evidence="9">The sequence shown here is derived from an EMBL/GenBank/DDBJ whole genome shotgun (WGS) entry which is preliminary data.</text>
</comment>
<reference evidence="9 10" key="1">
    <citation type="submission" date="2019-10" db="EMBL/GenBank/DDBJ databases">
        <title>Glycomyces albidus sp. nov., a novel actinomycete isolated from rhizosphere soil of wheat (Triticum aestivum L.).</title>
        <authorList>
            <person name="Qian L."/>
        </authorList>
    </citation>
    <scope>NUCLEOTIDE SEQUENCE [LARGE SCALE GENOMIC DNA]</scope>
    <source>
        <strain evidence="9 10">NEAU-7082</strain>
    </source>
</reference>
<dbReference type="SUPFAM" id="SSF103473">
    <property type="entry name" value="MFS general substrate transporter"/>
    <property type="match status" value="1"/>
</dbReference>
<evidence type="ECO:0000259" key="8">
    <source>
        <dbReference type="PROSITE" id="PS50850"/>
    </source>
</evidence>
<dbReference type="PANTHER" id="PTHR23517:SF2">
    <property type="entry name" value="MULTIDRUG RESISTANCE PROTEIN MDTH"/>
    <property type="match status" value="1"/>
</dbReference>
<keyword evidence="6 7" id="KW-0472">Membrane</keyword>
<feature type="transmembrane region" description="Helical" evidence="7">
    <location>
        <begin position="341"/>
        <end position="365"/>
    </location>
</feature>
<feature type="transmembrane region" description="Helical" evidence="7">
    <location>
        <begin position="100"/>
        <end position="118"/>
    </location>
</feature>
<feature type="domain" description="Major facilitator superfamily (MFS) profile" evidence="8">
    <location>
        <begin position="10"/>
        <end position="395"/>
    </location>
</feature>
<feature type="transmembrane region" description="Helical" evidence="7">
    <location>
        <begin position="218"/>
        <end position="239"/>
    </location>
</feature>
<feature type="transmembrane region" description="Helical" evidence="7">
    <location>
        <begin position="44"/>
        <end position="64"/>
    </location>
</feature>
<proteinExistence type="predicted"/>
<keyword evidence="10" id="KW-1185">Reference proteome</keyword>
<dbReference type="InterPro" id="IPR050171">
    <property type="entry name" value="MFS_Transporters"/>
</dbReference>
<feature type="transmembrane region" description="Helical" evidence="7">
    <location>
        <begin position="251"/>
        <end position="272"/>
    </location>
</feature>
<protein>
    <submittedName>
        <fullName evidence="9">MFS transporter</fullName>
    </submittedName>
</protein>
<dbReference type="GO" id="GO:0005886">
    <property type="term" value="C:plasma membrane"/>
    <property type="evidence" value="ECO:0007669"/>
    <property type="project" value="UniProtKB-SubCell"/>
</dbReference>
<feature type="transmembrane region" description="Helical" evidence="7">
    <location>
        <begin position="308"/>
        <end position="329"/>
    </location>
</feature>